<proteinExistence type="predicted"/>
<evidence type="ECO:0000313" key="2">
    <source>
        <dbReference type="Proteomes" id="UP000789342"/>
    </source>
</evidence>
<feature type="non-terminal residue" evidence="1">
    <location>
        <position position="78"/>
    </location>
</feature>
<comment type="caution">
    <text evidence="1">The sequence shown here is derived from an EMBL/GenBank/DDBJ whole genome shotgun (WGS) entry which is preliminary data.</text>
</comment>
<organism evidence="1 2">
    <name type="scientific">Acaulospora morrowiae</name>
    <dbReference type="NCBI Taxonomy" id="94023"/>
    <lineage>
        <taxon>Eukaryota</taxon>
        <taxon>Fungi</taxon>
        <taxon>Fungi incertae sedis</taxon>
        <taxon>Mucoromycota</taxon>
        <taxon>Glomeromycotina</taxon>
        <taxon>Glomeromycetes</taxon>
        <taxon>Diversisporales</taxon>
        <taxon>Acaulosporaceae</taxon>
        <taxon>Acaulospora</taxon>
    </lineage>
</organism>
<name>A0A9N9HCU1_9GLOM</name>
<sequence>MKNLDVYARNVNTTQIFTQQVRVKGMRASRTLLFTTFTYLSVLFDENDYMRSLIMFKTLFHNEHGNPSKRAVGEKLIK</sequence>
<keyword evidence="2" id="KW-1185">Reference proteome</keyword>
<dbReference type="EMBL" id="CAJVPV010011762">
    <property type="protein sequence ID" value="CAG8664185.1"/>
    <property type="molecule type" value="Genomic_DNA"/>
</dbReference>
<evidence type="ECO:0000313" key="1">
    <source>
        <dbReference type="EMBL" id="CAG8664185.1"/>
    </source>
</evidence>
<dbReference type="Proteomes" id="UP000789342">
    <property type="component" value="Unassembled WGS sequence"/>
</dbReference>
<accession>A0A9N9HCU1</accession>
<protein>
    <submittedName>
        <fullName evidence="1">4046_t:CDS:1</fullName>
    </submittedName>
</protein>
<gene>
    <name evidence="1" type="ORF">AMORRO_LOCUS10541</name>
</gene>
<reference evidence="1" key="1">
    <citation type="submission" date="2021-06" db="EMBL/GenBank/DDBJ databases">
        <authorList>
            <person name="Kallberg Y."/>
            <person name="Tangrot J."/>
            <person name="Rosling A."/>
        </authorList>
    </citation>
    <scope>NUCLEOTIDE SEQUENCE</scope>
    <source>
        <strain evidence="1">CL551</strain>
    </source>
</reference>
<dbReference type="AlphaFoldDB" id="A0A9N9HCU1"/>